<accession>A0A2V3U1N5</accession>
<keyword evidence="2" id="KW-1185">Reference proteome</keyword>
<dbReference type="AlphaFoldDB" id="A0A2V3U1N5"/>
<dbReference type="OrthoDB" id="2583792at2"/>
<evidence type="ECO:0000313" key="2">
    <source>
        <dbReference type="Proteomes" id="UP000248021"/>
    </source>
</evidence>
<dbReference type="RefSeq" id="WP_110376138.1">
    <property type="nucleotide sequence ID" value="NZ_JAHBRY010000001.1"/>
</dbReference>
<sequence>MIDALLLDCEQTEGGVNLLMKSVDLGSRLDVVPLYELGDVDLGAYRGLLIGLHADQRYLLARKSQLETFLQGGGTIVFCGHVAYPFLDELAPYQAIPGYTVDDLEVARASDHPVWAGVDPRHLTWRRGVAGFYGRGANPPPAGARVINTLGRGRYPVDFEVAPGVGGRLLVHAGADLWSYTDAGNSAERMVPQLFDWIAKGEFAKGEIGR</sequence>
<dbReference type="EMBL" id="QJJK01000008">
    <property type="protein sequence ID" value="PXW56387.1"/>
    <property type="molecule type" value="Genomic_DNA"/>
</dbReference>
<name>A0A2V3U1N5_9HYPH</name>
<dbReference type="Proteomes" id="UP000248021">
    <property type="component" value="Unassembled WGS sequence"/>
</dbReference>
<gene>
    <name evidence="1" type="ORF">C7450_108137</name>
</gene>
<organism evidence="1 2">
    <name type="scientific">Chelatococcus asaccharovorans</name>
    <dbReference type="NCBI Taxonomy" id="28210"/>
    <lineage>
        <taxon>Bacteria</taxon>
        <taxon>Pseudomonadati</taxon>
        <taxon>Pseudomonadota</taxon>
        <taxon>Alphaproteobacteria</taxon>
        <taxon>Hyphomicrobiales</taxon>
        <taxon>Chelatococcaceae</taxon>
        <taxon>Chelatococcus</taxon>
    </lineage>
</organism>
<proteinExistence type="predicted"/>
<evidence type="ECO:0008006" key="3">
    <source>
        <dbReference type="Google" id="ProtNLM"/>
    </source>
</evidence>
<evidence type="ECO:0000313" key="1">
    <source>
        <dbReference type="EMBL" id="PXW56387.1"/>
    </source>
</evidence>
<protein>
    <recommendedName>
        <fullName evidence="3">ThuA-like domain-containing protein</fullName>
    </recommendedName>
</protein>
<comment type="caution">
    <text evidence="1">The sequence shown here is derived from an EMBL/GenBank/DDBJ whole genome shotgun (WGS) entry which is preliminary data.</text>
</comment>
<reference evidence="1 2" key="1">
    <citation type="submission" date="2018-05" db="EMBL/GenBank/DDBJ databases">
        <title>Genomic Encyclopedia of Type Strains, Phase IV (KMG-IV): sequencing the most valuable type-strain genomes for metagenomic binning, comparative biology and taxonomic classification.</title>
        <authorList>
            <person name="Goeker M."/>
        </authorList>
    </citation>
    <scope>NUCLEOTIDE SEQUENCE [LARGE SCALE GENOMIC DNA]</scope>
    <source>
        <strain evidence="1 2">DSM 6462</strain>
    </source>
</reference>